<feature type="transmembrane region" description="Helical" evidence="1">
    <location>
        <begin position="44"/>
        <end position="62"/>
    </location>
</feature>
<organism evidence="2 3">
    <name type="scientific">Flavobacterium branchiophilum (strain FL-15)</name>
    <dbReference type="NCBI Taxonomy" id="1034807"/>
    <lineage>
        <taxon>Bacteria</taxon>
        <taxon>Pseudomonadati</taxon>
        <taxon>Bacteroidota</taxon>
        <taxon>Flavobacteriia</taxon>
        <taxon>Flavobacteriales</taxon>
        <taxon>Flavobacteriaceae</taxon>
        <taxon>Flavobacterium</taxon>
    </lineage>
</organism>
<dbReference type="AlphaFoldDB" id="G2Z3W8"/>
<feature type="transmembrane region" description="Helical" evidence="1">
    <location>
        <begin position="9"/>
        <end position="32"/>
    </location>
</feature>
<dbReference type="KEGG" id="fbr:FBFL15_0148"/>
<proteinExistence type="predicted"/>
<name>G2Z3W8_FLABF</name>
<protein>
    <submittedName>
        <fullName evidence="2">Uncharacterized protein</fullName>
    </submittedName>
</protein>
<evidence type="ECO:0000313" key="2">
    <source>
        <dbReference type="EMBL" id="CCB68299.1"/>
    </source>
</evidence>
<dbReference type="eggNOG" id="ENOG5033BYD">
    <property type="taxonomic scope" value="Bacteria"/>
</dbReference>
<dbReference type="Proteomes" id="UP000009186">
    <property type="component" value="Chromosome"/>
</dbReference>
<dbReference type="RefSeq" id="WP_014082779.1">
    <property type="nucleotide sequence ID" value="NC_016001.1"/>
</dbReference>
<feature type="transmembrane region" description="Helical" evidence="1">
    <location>
        <begin position="69"/>
        <end position="90"/>
    </location>
</feature>
<dbReference type="STRING" id="1034807.FBFL15_0148"/>
<sequence length="130" mass="15118">MKTLSKLRAVWETLILGIITYIIHKIIVAIQWPETTFLFSLETIYMYFIAIAATIAMILSILNEKNNYIVGYTFLALTTIQMASSYYFIYEFDQATKSDLKIEKINFFIIFVLFLAIETSTTARMLNKNQ</sequence>
<keyword evidence="1" id="KW-0812">Transmembrane</keyword>
<evidence type="ECO:0000256" key="1">
    <source>
        <dbReference type="SAM" id="Phobius"/>
    </source>
</evidence>
<reference evidence="2 3" key="1">
    <citation type="journal article" date="2011" name="Appl. Environ. Microbiol.">
        <title>Complete genome sequence of the fish pathogen Flavobacterium branchiophilum.</title>
        <authorList>
            <consortium name="1:IP"/>
            <consortium name="Microbial Evolutionary Genomics,F-75015 Paris"/>
            <consortium name="France 2:CNRS"/>
            <consortium name="URA2171"/>
            <consortium name="F-75015 Paris,France 3:Unite de Virologie et Immunologie Mol."/>
            <consortium name="INRA,78352 Jouy en Josas Cedex"/>
            <consortium name="France. 4:Unite de Mathemathique"/>
            <consortium name="Informatique et Genome,INRA"/>
            <consortium name="78352 Jouy en Josas Cedex"/>
            <consortium name="France. 5:CEA/Genoscope"/>
            <consortium name="Evry"/>
            <consortium name="France"/>
            <person name="Touchon M."/>
            <person name="Barbier P."/>
            <person name="Bernardet J.F."/>
            <person name="Loux V."/>
            <person name="Vacherie B."/>
            <person name="Barbe V."/>
            <person name="Rocha E.P."/>
            <person name="Duchaud E."/>
        </authorList>
    </citation>
    <scope>NUCLEOTIDE SEQUENCE [LARGE SCALE GENOMIC DNA]</scope>
    <source>
        <strain evidence="2 3">FL-15</strain>
    </source>
</reference>
<evidence type="ECO:0000313" key="3">
    <source>
        <dbReference type="Proteomes" id="UP000009186"/>
    </source>
</evidence>
<keyword evidence="1" id="KW-0472">Membrane</keyword>
<keyword evidence="3" id="KW-1185">Reference proteome</keyword>
<dbReference type="EMBL" id="FQ859183">
    <property type="protein sequence ID" value="CCB68299.1"/>
    <property type="molecule type" value="Genomic_DNA"/>
</dbReference>
<accession>G2Z3W8</accession>
<gene>
    <name evidence="2" type="ordered locus">FBFL15_0148</name>
</gene>
<dbReference type="HOGENOM" id="CLU_1934908_0_0_10"/>
<feature type="transmembrane region" description="Helical" evidence="1">
    <location>
        <begin position="105"/>
        <end position="126"/>
    </location>
</feature>
<keyword evidence="1" id="KW-1133">Transmembrane helix</keyword>